<proteinExistence type="predicted"/>
<dbReference type="RefSeq" id="WP_380906064.1">
    <property type="nucleotide sequence ID" value="NZ_JBHUEG010000019.1"/>
</dbReference>
<feature type="domain" description="DUF6965" evidence="1">
    <location>
        <begin position="1"/>
        <end position="64"/>
    </location>
</feature>
<evidence type="ECO:0000259" key="1">
    <source>
        <dbReference type="Pfam" id="PF22292"/>
    </source>
</evidence>
<dbReference type="EMBL" id="JBHULR010000020">
    <property type="protein sequence ID" value="MFD2549746.1"/>
    <property type="molecule type" value="Genomic_DNA"/>
</dbReference>
<keyword evidence="3" id="KW-1185">Reference proteome</keyword>
<reference evidence="3" key="1">
    <citation type="journal article" date="2019" name="Int. J. Syst. Evol. Microbiol.">
        <title>The Global Catalogue of Microorganisms (GCM) 10K type strain sequencing project: providing services to taxonomists for standard genome sequencing and annotation.</title>
        <authorList>
            <consortium name="The Broad Institute Genomics Platform"/>
            <consortium name="The Broad Institute Genome Sequencing Center for Infectious Disease"/>
            <person name="Wu L."/>
            <person name="Ma J."/>
        </authorList>
    </citation>
    <scope>NUCLEOTIDE SEQUENCE [LARGE SCALE GENOMIC DNA]</scope>
    <source>
        <strain evidence="3">KCTC 42662</strain>
    </source>
</reference>
<protein>
    <submittedName>
        <fullName evidence="2">DUF6965 family protein</fullName>
    </submittedName>
</protein>
<accession>A0ABW5KLA4</accession>
<gene>
    <name evidence="2" type="ORF">ACFSR5_19030</name>
</gene>
<evidence type="ECO:0000313" key="2">
    <source>
        <dbReference type="EMBL" id="MFD2549746.1"/>
    </source>
</evidence>
<dbReference type="Pfam" id="PF22292">
    <property type="entry name" value="DUF6965"/>
    <property type="match status" value="1"/>
</dbReference>
<organism evidence="2 3">
    <name type="scientific">Sphingobacterium suaedae</name>
    <dbReference type="NCBI Taxonomy" id="1686402"/>
    <lineage>
        <taxon>Bacteria</taxon>
        <taxon>Pseudomonadati</taxon>
        <taxon>Bacteroidota</taxon>
        <taxon>Sphingobacteriia</taxon>
        <taxon>Sphingobacteriales</taxon>
        <taxon>Sphingobacteriaceae</taxon>
        <taxon>Sphingobacterium</taxon>
    </lineage>
</organism>
<dbReference type="InterPro" id="IPR054238">
    <property type="entry name" value="DUF6965"/>
</dbReference>
<name>A0ABW5KLA4_9SPHI</name>
<comment type="caution">
    <text evidence="2">The sequence shown here is derived from an EMBL/GenBank/DDBJ whole genome shotgun (WGS) entry which is preliminary data.</text>
</comment>
<sequence length="65" mass="7808">MKIDELKAALLGKEFPDRVEIGPDQVVTDYQQFLKTQFIMVEQWKKELEKSPAYLRLRKFYEATR</sequence>
<evidence type="ECO:0000313" key="3">
    <source>
        <dbReference type="Proteomes" id="UP001597545"/>
    </source>
</evidence>
<dbReference type="Proteomes" id="UP001597545">
    <property type="component" value="Unassembled WGS sequence"/>
</dbReference>